<dbReference type="PANTHER" id="PTHR23273">
    <property type="entry name" value="REPLICATION FACTOR A 1, RFA1"/>
    <property type="match status" value="1"/>
</dbReference>
<dbReference type="CDD" id="cd04477">
    <property type="entry name" value="RPA1N"/>
    <property type="match status" value="1"/>
</dbReference>
<comment type="subunit">
    <text evidence="13">Heterotrimer of RPA1, RPA2 and RPA3 (canonical replication protein A complex).</text>
</comment>
<dbReference type="InterPro" id="IPR012340">
    <property type="entry name" value="NA-bd_OB-fold"/>
</dbReference>
<evidence type="ECO:0000256" key="12">
    <source>
        <dbReference type="PROSITE-ProRule" id="PRU00047"/>
    </source>
</evidence>
<evidence type="ECO:0000313" key="16">
    <source>
        <dbReference type="Proteomes" id="UP000324897"/>
    </source>
</evidence>
<dbReference type="FunFam" id="2.40.50.140:FF:000041">
    <property type="entry name" value="Replication protein A subunit"/>
    <property type="match status" value="1"/>
</dbReference>
<dbReference type="CDD" id="cd04475">
    <property type="entry name" value="RPA1_DBD_B"/>
    <property type="match status" value="1"/>
</dbReference>
<evidence type="ECO:0000256" key="5">
    <source>
        <dbReference type="ARBA" id="ARBA00022763"/>
    </source>
</evidence>
<dbReference type="CDD" id="cd04476">
    <property type="entry name" value="RPA1_DBD_C"/>
    <property type="match status" value="1"/>
</dbReference>
<dbReference type="Gene3D" id="4.10.60.10">
    <property type="entry name" value="Zinc finger, CCHC-type"/>
    <property type="match status" value="1"/>
</dbReference>
<sequence length="1026" mass="109022">MAAQLTPDAVAAISEHADGNGTLKPVLQVMDVRLVTNKANASERFRMVLSDGVHTLQSMLATAENQKIRDGSITKGTIIHLQEFTCSTIQHRRIIIIINLDILQSECAIIGSPVPYGSMNQPREQAPNVPAAAAQTYDGTYSGGPGLPGSSVAPRASQVANNQGPYVPATAAQTYGGTYSGGPGLLGSSVAPRAPQVANNQGPTVPAAAAQTYGGTYSGGPGLLGSSVAPRAPQVANNQGPNVPATAAQTYSGTYSGGPGLPGSSVSPRALQVANNQGPNVLASAAQTYGETYSGGPGLRGSFVASRAPQAANNLSYGESYSGGQGMVGSSIGRTIEPVPNASSGGSYSMLSAHNTMNTNMVQPPPQQPSLNSQQNQRFTAPATTGGICPPSNAYGRPAQPLYQQAPVYMNRGPATKNDATIPVVPIAQLNPFQSRWAVQVRVTAKTDIRPYTNARGSGKVFNFDLLDAQGGEIRATCFNAQADQFYNQIEIGKVYLITRGHVRPVKDKRYNHLNHDCEVTLDYSTSIQSSVDDGSIPMQQYNFREIGELENMEVKAIVDLVGVVTSVSPSVPILRKDGTEVQKQNLQLRDMSGRSVEVTFWGKFCDAEGQQLQQLCDSGLNPILALKNCQVTEFNGRSLSTISSTQLKINPEFPEAVKLRHWYENEGKTTAFVSLSREKSSTGMNGVRKTVAQIKDEELGRHGKPEWITVKGAISHLKADNFFYPACTLEANGRQCNKKVTNNGDGSWYCDKCDKPTACEYRYLLMCQIQDHTGVTYATAFQEGGMEIIGRSAGELAALKEEDEAQFAEVMQGVRFQMYIFKIKVVEETFNDESRIKCNIVKAEKLDSSKESGYILQEIDSILQGDGDAGAPPEVQGAMAYTAGFNNSGHSVPTSDNADAAHMGHGAMCGDSGNQFGQQTNTYGRAPTPVSATWNVPNCMTCGSSGHTAQNCPAGMCRPQPAASAASSYASSPGNAGSDLCYNCHQPGHHGNVCPEATSVPQPQSYGNASGGYSRQPYVGATTNY</sequence>
<evidence type="ECO:0000256" key="3">
    <source>
        <dbReference type="ARBA" id="ARBA00022705"/>
    </source>
</evidence>
<dbReference type="FunFam" id="2.40.50.140:FF:000090">
    <property type="entry name" value="Replication protein A subunit"/>
    <property type="match status" value="1"/>
</dbReference>
<proteinExistence type="inferred from homology"/>
<evidence type="ECO:0000313" key="15">
    <source>
        <dbReference type="EMBL" id="TVU18300.1"/>
    </source>
</evidence>
<name>A0A5J9U570_9POAL</name>
<dbReference type="EMBL" id="RWGY01000029">
    <property type="protein sequence ID" value="TVU18300.1"/>
    <property type="molecule type" value="Genomic_DNA"/>
</dbReference>
<dbReference type="Proteomes" id="UP000324897">
    <property type="component" value="Chromosome 7"/>
</dbReference>
<dbReference type="GO" id="GO:0007140">
    <property type="term" value="P:male meiotic nuclear division"/>
    <property type="evidence" value="ECO:0007669"/>
    <property type="project" value="UniProtKB-ARBA"/>
</dbReference>
<keyword evidence="8 13" id="KW-0238">DNA-binding</keyword>
<dbReference type="GO" id="GO:0000724">
    <property type="term" value="P:double-strand break repair via homologous recombination"/>
    <property type="evidence" value="ECO:0007669"/>
    <property type="project" value="TreeGrafter"/>
</dbReference>
<comment type="caution">
    <text evidence="15">The sequence shown here is derived from an EMBL/GenBank/DDBJ whole genome shotgun (WGS) entry which is preliminary data.</text>
</comment>
<dbReference type="InterPro" id="IPR004365">
    <property type="entry name" value="NA-bd_OB_tRNA"/>
</dbReference>
<dbReference type="InterPro" id="IPR013955">
    <property type="entry name" value="Rep_factor-A_C"/>
</dbReference>
<dbReference type="SUPFAM" id="SSF50249">
    <property type="entry name" value="Nucleic acid-binding proteins"/>
    <property type="match status" value="4"/>
</dbReference>
<dbReference type="Pfam" id="PF04057">
    <property type="entry name" value="Rep-A_N"/>
    <property type="match status" value="1"/>
</dbReference>
<evidence type="ECO:0000256" key="1">
    <source>
        <dbReference type="ARBA" id="ARBA00004123"/>
    </source>
</evidence>
<keyword evidence="7 13" id="KW-0862">Zinc</keyword>
<dbReference type="AlphaFoldDB" id="A0A5J9U570"/>
<dbReference type="InterPro" id="IPR047192">
    <property type="entry name" value="Euk_RPA1_DBD_C"/>
</dbReference>
<dbReference type="GO" id="GO:0008270">
    <property type="term" value="F:zinc ion binding"/>
    <property type="evidence" value="ECO:0007669"/>
    <property type="project" value="UniProtKB-KW"/>
</dbReference>
<keyword evidence="11 13" id="KW-0539">Nucleus</keyword>
<dbReference type="FunFam" id="2.40.50.140:FF:000064">
    <property type="entry name" value="Replication protein A subunit"/>
    <property type="match status" value="1"/>
</dbReference>
<dbReference type="PROSITE" id="PS50158">
    <property type="entry name" value="ZF_CCHC"/>
    <property type="match status" value="2"/>
</dbReference>
<dbReference type="GO" id="GO:0003684">
    <property type="term" value="F:damaged DNA binding"/>
    <property type="evidence" value="ECO:0007669"/>
    <property type="project" value="TreeGrafter"/>
</dbReference>
<feature type="domain" description="CCHC-type" evidence="14">
    <location>
        <begin position="982"/>
        <end position="997"/>
    </location>
</feature>
<dbReference type="InterPro" id="IPR004591">
    <property type="entry name" value="Rfa1"/>
</dbReference>
<dbReference type="CDD" id="cd04474">
    <property type="entry name" value="RPA1_DBD_A"/>
    <property type="match status" value="1"/>
</dbReference>
<dbReference type="GO" id="GO:0005662">
    <property type="term" value="C:DNA replication factor A complex"/>
    <property type="evidence" value="ECO:0007669"/>
    <property type="project" value="TreeGrafter"/>
</dbReference>
<evidence type="ECO:0000256" key="11">
    <source>
        <dbReference type="ARBA" id="ARBA00023242"/>
    </source>
</evidence>
<accession>A0A5J9U570</accession>
<evidence type="ECO:0000256" key="2">
    <source>
        <dbReference type="ARBA" id="ARBA00005690"/>
    </source>
</evidence>
<keyword evidence="16" id="KW-1185">Reference proteome</keyword>
<dbReference type="Pfam" id="PF08646">
    <property type="entry name" value="Rep_fac-A_C"/>
    <property type="match status" value="1"/>
</dbReference>
<dbReference type="InterPro" id="IPR001878">
    <property type="entry name" value="Znf_CCHC"/>
</dbReference>
<evidence type="ECO:0000256" key="8">
    <source>
        <dbReference type="ARBA" id="ARBA00023125"/>
    </source>
</evidence>
<dbReference type="Gene3D" id="2.40.50.140">
    <property type="entry name" value="Nucleic acid-binding proteins"/>
    <property type="match status" value="4"/>
</dbReference>
<evidence type="ECO:0000256" key="4">
    <source>
        <dbReference type="ARBA" id="ARBA00022723"/>
    </source>
</evidence>
<keyword evidence="6 12" id="KW-0863">Zinc-finger</keyword>
<dbReference type="FunFam" id="2.40.50.140:FF:000117">
    <property type="entry name" value="Replication protein A subunit"/>
    <property type="match status" value="1"/>
</dbReference>
<dbReference type="GO" id="GO:0007004">
    <property type="term" value="P:telomere maintenance via telomerase"/>
    <property type="evidence" value="ECO:0007669"/>
    <property type="project" value="TreeGrafter"/>
</dbReference>
<comment type="function">
    <text evidence="13">Component of the replication protein A complex (RPA) required for DNA recombination, repair and replication. The activity of RPA is mediated by single-stranded DNA binding and protein interactions. Probably involved in repair of double-strand DNA breaks (DSBs) induced by genotoxic stresses.</text>
</comment>
<dbReference type="GO" id="GO:0006260">
    <property type="term" value="P:DNA replication"/>
    <property type="evidence" value="ECO:0007669"/>
    <property type="project" value="UniProtKB-KW"/>
</dbReference>
<protein>
    <recommendedName>
        <fullName evidence="13">Replication protein A subunit</fullName>
    </recommendedName>
</protein>
<evidence type="ECO:0000256" key="6">
    <source>
        <dbReference type="ARBA" id="ARBA00022771"/>
    </source>
</evidence>
<reference evidence="15 16" key="1">
    <citation type="journal article" date="2019" name="Sci. Rep.">
        <title>A high-quality genome of Eragrostis curvula grass provides insights into Poaceae evolution and supports new strategies to enhance forage quality.</title>
        <authorList>
            <person name="Carballo J."/>
            <person name="Santos B.A.C.M."/>
            <person name="Zappacosta D."/>
            <person name="Garbus I."/>
            <person name="Selva J.P."/>
            <person name="Gallo C.A."/>
            <person name="Diaz A."/>
            <person name="Albertini E."/>
            <person name="Caccamo M."/>
            <person name="Echenique V."/>
        </authorList>
    </citation>
    <scope>NUCLEOTIDE SEQUENCE [LARGE SCALE GENOMIC DNA]</scope>
    <source>
        <strain evidence="16">cv. Victoria</strain>
        <tissue evidence="15">Leaf</tissue>
    </source>
</reference>
<dbReference type="PANTHER" id="PTHR23273:SF4">
    <property type="entry name" value="REPLICATION PROTEIN A OB DOMAIN-CONTAINING PROTEIN"/>
    <property type="match status" value="1"/>
</dbReference>
<dbReference type="GO" id="GO:0006289">
    <property type="term" value="P:nucleotide-excision repair"/>
    <property type="evidence" value="ECO:0007669"/>
    <property type="project" value="TreeGrafter"/>
</dbReference>
<keyword evidence="3 13" id="KW-0235">DNA replication</keyword>
<dbReference type="Gramene" id="TVU18300">
    <property type="protein sequence ID" value="TVU18300"/>
    <property type="gene ID" value="EJB05_34390"/>
</dbReference>
<evidence type="ECO:0000256" key="9">
    <source>
        <dbReference type="ARBA" id="ARBA00023172"/>
    </source>
</evidence>
<dbReference type="NCBIfam" id="TIGR00617">
    <property type="entry name" value="rpa1"/>
    <property type="match status" value="1"/>
</dbReference>
<dbReference type="Pfam" id="PF01336">
    <property type="entry name" value="tRNA_anti-codon"/>
    <property type="match status" value="1"/>
</dbReference>
<keyword evidence="5" id="KW-0227">DNA damage</keyword>
<feature type="domain" description="CCHC-type" evidence="14">
    <location>
        <begin position="940"/>
        <end position="954"/>
    </location>
</feature>
<dbReference type="InterPro" id="IPR031657">
    <property type="entry name" value="REPA_OB_2"/>
</dbReference>
<evidence type="ECO:0000256" key="7">
    <source>
        <dbReference type="ARBA" id="ARBA00022833"/>
    </source>
</evidence>
<evidence type="ECO:0000259" key="14">
    <source>
        <dbReference type="PROSITE" id="PS50158"/>
    </source>
</evidence>
<dbReference type="Pfam" id="PF16900">
    <property type="entry name" value="REPA_OB_2"/>
    <property type="match status" value="1"/>
</dbReference>
<dbReference type="SMART" id="SM00343">
    <property type="entry name" value="ZnF_C2HC"/>
    <property type="match status" value="2"/>
</dbReference>
<comment type="similarity">
    <text evidence="2 13">Belongs to the replication factor A protein 1 family.</text>
</comment>
<evidence type="ECO:0000256" key="10">
    <source>
        <dbReference type="ARBA" id="ARBA00023204"/>
    </source>
</evidence>
<keyword evidence="9" id="KW-0233">DNA recombination</keyword>
<keyword evidence="10" id="KW-0234">DNA repair</keyword>
<dbReference type="OrthoDB" id="1751331at2759"/>
<evidence type="ECO:0000256" key="13">
    <source>
        <dbReference type="RuleBase" id="RU364130"/>
    </source>
</evidence>
<keyword evidence="4 13" id="KW-0479">Metal-binding</keyword>
<dbReference type="GO" id="GO:0043047">
    <property type="term" value="F:single-stranded telomeric DNA binding"/>
    <property type="evidence" value="ECO:0007669"/>
    <property type="project" value="TreeGrafter"/>
</dbReference>
<dbReference type="InterPro" id="IPR007199">
    <property type="entry name" value="Rep_factor-A_N"/>
</dbReference>
<gene>
    <name evidence="15" type="ORF">EJB05_34390</name>
</gene>
<comment type="subcellular location">
    <subcellularLocation>
        <location evidence="1 13">Nucleus</location>
    </subcellularLocation>
</comment>
<organism evidence="15 16">
    <name type="scientific">Eragrostis curvula</name>
    <name type="common">weeping love grass</name>
    <dbReference type="NCBI Taxonomy" id="38414"/>
    <lineage>
        <taxon>Eukaryota</taxon>
        <taxon>Viridiplantae</taxon>
        <taxon>Streptophyta</taxon>
        <taxon>Embryophyta</taxon>
        <taxon>Tracheophyta</taxon>
        <taxon>Spermatophyta</taxon>
        <taxon>Magnoliopsida</taxon>
        <taxon>Liliopsida</taxon>
        <taxon>Poales</taxon>
        <taxon>Poaceae</taxon>
        <taxon>PACMAD clade</taxon>
        <taxon>Chloridoideae</taxon>
        <taxon>Eragrostideae</taxon>
        <taxon>Eragrostidinae</taxon>
        <taxon>Eragrostis</taxon>
    </lineage>
</organism>